<keyword evidence="3" id="KW-1133">Transmembrane helix</keyword>
<feature type="transmembrane region" description="Helical" evidence="3">
    <location>
        <begin position="80"/>
        <end position="99"/>
    </location>
</feature>
<keyword evidence="1" id="KW-0539">Nucleus</keyword>
<evidence type="ECO:0000256" key="2">
    <source>
        <dbReference type="SAM" id="MobiDB-lite"/>
    </source>
</evidence>
<dbReference type="GeneID" id="26250656"/>
<dbReference type="AlphaFoldDB" id="W7E4Y6"/>
<dbReference type="SMART" id="SM00066">
    <property type="entry name" value="GAL4"/>
    <property type="match status" value="1"/>
</dbReference>
<organism evidence="5 6">
    <name type="scientific">Bipolaris victoriae (strain FI3)</name>
    <name type="common">Victoria blight of oats agent</name>
    <name type="synonym">Cochliobolus victoriae</name>
    <dbReference type="NCBI Taxonomy" id="930091"/>
    <lineage>
        <taxon>Eukaryota</taxon>
        <taxon>Fungi</taxon>
        <taxon>Dikarya</taxon>
        <taxon>Ascomycota</taxon>
        <taxon>Pezizomycotina</taxon>
        <taxon>Dothideomycetes</taxon>
        <taxon>Pleosporomycetidae</taxon>
        <taxon>Pleosporales</taxon>
        <taxon>Pleosporineae</taxon>
        <taxon>Pleosporaceae</taxon>
        <taxon>Bipolaris</taxon>
    </lineage>
</organism>
<dbReference type="EMBL" id="KI968867">
    <property type="protein sequence ID" value="EUN21050.1"/>
    <property type="molecule type" value="Genomic_DNA"/>
</dbReference>
<accession>W7E4Y6</accession>
<evidence type="ECO:0000313" key="5">
    <source>
        <dbReference type="EMBL" id="EUN21050.1"/>
    </source>
</evidence>
<evidence type="ECO:0000256" key="3">
    <source>
        <dbReference type="SAM" id="Phobius"/>
    </source>
</evidence>
<gene>
    <name evidence="5" type="ORF">COCVIDRAFT_114993</name>
</gene>
<keyword evidence="3" id="KW-0472">Membrane</keyword>
<dbReference type="Gene3D" id="4.10.240.10">
    <property type="entry name" value="Zn(2)-C6 fungal-type DNA-binding domain"/>
    <property type="match status" value="1"/>
</dbReference>
<keyword evidence="6" id="KW-1185">Reference proteome</keyword>
<reference evidence="5 6" key="1">
    <citation type="journal article" date="2013" name="PLoS Genet.">
        <title>Comparative genome structure, secondary metabolite, and effector coding capacity across Cochliobolus pathogens.</title>
        <authorList>
            <person name="Condon B.J."/>
            <person name="Leng Y."/>
            <person name="Wu D."/>
            <person name="Bushley K.E."/>
            <person name="Ohm R.A."/>
            <person name="Otillar R."/>
            <person name="Martin J."/>
            <person name="Schackwitz W."/>
            <person name="Grimwood J."/>
            <person name="MohdZainudin N."/>
            <person name="Xue C."/>
            <person name="Wang R."/>
            <person name="Manning V.A."/>
            <person name="Dhillon B."/>
            <person name="Tu Z.J."/>
            <person name="Steffenson B.J."/>
            <person name="Salamov A."/>
            <person name="Sun H."/>
            <person name="Lowry S."/>
            <person name="LaButti K."/>
            <person name="Han J."/>
            <person name="Copeland A."/>
            <person name="Lindquist E."/>
            <person name="Barry K."/>
            <person name="Schmutz J."/>
            <person name="Baker S.E."/>
            <person name="Ciuffetti L.M."/>
            <person name="Grigoriev I.V."/>
            <person name="Zhong S."/>
            <person name="Turgeon B.G."/>
        </authorList>
    </citation>
    <scope>NUCLEOTIDE SEQUENCE [LARGE SCALE GENOMIC DNA]</scope>
    <source>
        <strain evidence="5 6">FI3</strain>
    </source>
</reference>
<dbReference type="GO" id="GO:0008270">
    <property type="term" value="F:zinc ion binding"/>
    <property type="evidence" value="ECO:0007669"/>
    <property type="project" value="InterPro"/>
</dbReference>
<dbReference type="GO" id="GO:0000981">
    <property type="term" value="F:DNA-binding transcription factor activity, RNA polymerase II-specific"/>
    <property type="evidence" value="ECO:0007669"/>
    <property type="project" value="InterPro"/>
</dbReference>
<evidence type="ECO:0000313" key="6">
    <source>
        <dbReference type="Proteomes" id="UP000054337"/>
    </source>
</evidence>
<dbReference type="HOGENOM" id="CLU_1815472_0_0_1"/>
<feature type="domain" description="Zn(2)-C6 fungal-type" evidence="4">
    <location>
        <begin position="39"/>
        <end position="69"/>
    </location>
</feature>
<evidence type="ECO:0000259" key="4">
    <source>
        <dbReference type="PROSITE" id="PS50048"/>
    </source>
</evidence>
<dbReference type="RefSeq" id="XP_014550624.1">
    <property type="nucleotide sequence ID" value="XM_014695138.1"/>
</dbReference>
<sequence>MESRSRPGAKVATPRLRRPNQQTVLPKPPRIRSETVDKACNRCRKRKTKCSRTRPRCINGGMQDLKCSYDEKRSNRLKEFINLIIIIYTLTTLLNGVSVDLETSRKRIKDALKDFKDDTPLTPSVLIKLISKRLRRALYFYK</sequence>
<evidence type="ECO:0000256" key="1">
    <source>
        <dbReference type="ARBA" id="ARBA00023242"/>
    </source>
</evidence>
<keyword evidence="3" id="KW-0812">Transmembrane</keyword>
<protein>
    <recommendedName>
        <fullName evidence="4">Zn(2)-C6 fungal-type domain-containing protein</fullName>
    </recommendedName>
</protein>
<name>W7E4Y6_BIPV3</name>
<dbReference type="InterPro" id="IPR001138">
    <property type="entry name" value="Zn2Cys6_DnaBD"/>
</dbReference>
<dbReference type="Pfam" id="PF00172">
    <property type="entry name" value="Zn_clus"/>
    <property type="match status" value="1"/>
</dbReference>
<dbReference type="PROSITE" id="PS50048">
    <property type="entry name" value="ZN2_CY6_FUNGAL_2"/>
    <property type="match status" value="1"/>
</dbReference>
<feature type="region of interest" description="Disordered" evidence="2">
    <location>
        <begin position="1"/>
        <end position="28"/>
    </location>
</feature>
<dbReference type="CDD" id="cd00067">
    <property type="entry name" value="GAL4"/>
    <property type="match status" value="1"/>
</dbReference>
<dbReference type="Proteomes" id="UP000054337">
    <property type="component" value="Unassembled WGS sequence"/>
</dbReference>
<dbReference type="SUPFAM" id="SSF57701">
    <property type="entry name" value="Zn2/Cys6 DNA-binding domain"/>
    <property type="match status" value="1"/>
</dbReference>
<proteinExistence type="predicted"/>
<dbReference type="InterPro" id="IPR036864">
    <property type="entry name" value="Zn2-C6_fun-type_DNA-bd_sf"/>
</dbReference>